<evidence type="ECO:0000313" key="1">
    <source>
        <dbReference type="EMBL" id="XAN06557.1"/>
    </source>
</evidence>
<proteinExistence type="predicted"/>
<accession>A0ABZ3FNW5</accession>
<dbReference type="RefSeq" id="WP_425307987.1">
    <property type="nucleotide sequence ID" value="NZ_CP154795.1"/>
</dbReference>
<evidence type="ECO:0000313" key="2">
    <source>
        <dbReference type="Proteomes" id="UP001442841"/>
    </source>
</evidence>
<gene>
    <name evidence="1" type="ORF">AADG42_04275</name>
</gene>
<protein>
    <submittedName>
        <fullName evidence="1">Uncharacterized protein</fullName>
    </submittedName>
</protein>
<reference evidence="1 2" key="1">
    <citation type="submission" date="2024-04" db="EMBL/GenBank/DDBJ databases">
        <title>Isolation of an actinomycete strain from pig manure.</title>
        <authorList>
            <person name="Gong T."/>
            <person name="Yu Z."/>
            <person name="An M."/>
            <person name="Wei C."/>
            <person name="Yang W."/>
            <person name="Liu L."/>
        </authorList>
    </citation>
    <scope>NUCLEOTIDE SEQUENCE [LARGE SCALE GENOMIC DNA]</scope>
    <source>
        <strain evidence="1 2">ZF39</strain>
    </source>
</reference>
<dbReference type="EMBL" id="CP154795">
    <property type="protein sequence ID" value="XAN06557.1"/>
    <property type="molecule type" value="Genomic_DNA"/>
</dbReference>
<dbReference type="Proteomes" id="UP001442841">
    <property type="component" value="Chromosome"/>
</dbReference>
<sequence length="200" mass="21584">MIIAVVVLSLIGVGVWVYFRQRWIKEFEAKGWTFDDHPGIETAYGLNAPPFGQGDHREVKDLVSGTIDGLPFRVLNYQCDGFGGWMATWPLPRAYPQVHIGAPRPEVAGYEIDVPGASGITADPDFDNVLVPAIIPALAPFGTLGRVAITIDGAQLTVGPIPHKAEEMEPFLRAGTGVARAIVSAQDRLADSSLPRSRPN</sequence>
<name>A0ABZ3FNW5_9ACTN</name>
<keyword evidence="2" id="KW-1185">Reference proteome</keyword>
<organism evidence="1 2">
    <name type="scientific">Ammonicoccus fulvus</name>
    <dbReference type="NCBI Taxonomy" id="3138240"/>
    <lineage>
        <taxon>Bacteria</taxon>
        <taxon>Bacillati</taxon>
        <taxon>Actinomycetota</taxon>
        <taxon>Actinomycetes</taxon>
        <taxon>Propionibacteriales</taxon>
        <taxon>Propionibacteriaceae</taxon>
        <taxon>Ammonicoccus</taxon>
    </lineage>
</organism>